<dbReference type="VEuPathDB" id="ToxoDB:BESB_065750"/>
<feature type="compositionally biased region" description="Low complexity" evidence="3">
    <location>
        <begin position="1285"/>
        <end position="1325"/>
    </location>
</feature>
<dbReference type="RefSeq" id="XP_029218551.1">
    <property type="nucleotide sequence ID" value="XM_029364968.1"/>
</dbReference>
<feature type="region of interest" description="Disordered" evidence="3">
    <location>
        <begin position="339"/>
        <end position="359"/>
    </location>
</feature>
<dbReference type="EMBL" id="NWUJ01000006">
    <property type="protein sequence ID" value="PFH34542.1"/>
    <property type="molecule type" value="Genomic_DNA"/>
</dbReference>
<dbReference type="PANTHER" id="PTHR46093">
    <property type="entry name" value="ACYL-COA-BINDING DOMAIN-CONTAINING PROTEIN 5"/>
    <property type="match status" value="1"/>
</dbReference>
<accession>A0A2A9MGL7</accession>
<sequence length="1501" mass="153527">MAHGPPSLGGHAQAADGGMGPDGFAAVGLVGCAGPRVLVRDPTEPLHASSLCLPSTVLAGAPPHAEAQQLCVLPVGVQPPTAALPLTAHLSALPAETVPPPPSPALPFALDPVSALSPPQFPAHFPGSPASSSFYSCSSAATASSFCASAEPAAPMAFLPAQAANVCTPDPGVCTSAPPAVCAPGPAGVCTPAPAAVAGPRVCGTGGLLPLVPQVAASLGSVSATSALRHPSCAPPPFFVFAPEKDVLPAALPSSAAAPVQYPVPAATHPPCASAAHAAEPFVPQPTASFLGEFTSPSLATEHAVRAARGREGSSSAAFANPASPDVAFSGAAGELLPAAQSPPDSAHAFERESDVEQQDACTAGALASSAPRPRLLGHTVTTFPLLKKQRVFSSDPPGSPSLAGVRASEDFQSSAQRKLGSVARKVHRRVFLVGGTEPPDKVLDAAASRMRAGAGPEVYLQLMEEAAQSLALSPDIFIGFSPSDAAAATAAALESRHAACAYASLACSAPLPAGRLHTPAPALGSFLRREHLRLSRLPPHAWLWRRLSPLAPRAASATSPAAAEARRGRARADAGASEPARPASPTDVESSGVAETEAVKTAEDPSPSSRFFHACAGVTVGEEAAALALFGGREQNGRLADNQLYLLDVTALLSPAVAPACVLPGASASRRASDSPLSPSSSSTSSSLNLSAAASGPPLSAGDLRWTAPGFSGPLPAPRFGHSLVYSEPHLILFGGVGGGGRLLADTWIVDLLSACGPAVSDAASSLSAAFPRPLVWVMLDFSSSLAFRSPAPALQPLPRCFHSATCLALSAAKPGEEDFALPRSGKRDADDGAEQEARAMLFWQVVAGGFTRCILPRPRIYLLRSNNDRTHWNWTIAPVRVKSFLDQRFLHAAVAVESTLFLLGGVRAADRDNSLASLVTYSTLSRRSLAFPHVLLSAHAGAQAQQLPAGTFGMQAWEVAGEIFAIGGLRAGAASGETDAEDVNMEDGELSFSFGAVDQEDADEAAAYGGISSRKRRRKPPLVIRLDACDYLSSYEADLQRLQRLRLLHAEAGGVSAVPEPYEVSPCESTDGDDDPEADDEDISSAWDVYREDDNTDEEDSATHPRAHAFPGQHSDDPGGHGARGLFSVDEEKEMHAELAAFSTLSPPHAGGLRTKTASVGASVGDSSPVSSASQASSSPSSPSPSADGSLGGGAGAFAAGGAPLPSLRGPKDRHASAEACSPPGARKRSRGGMLHPGAAASLTTLQQAAADREATNSHLDERAFCVTPDRRRQSAPRRSPEAPRAAAAAGEAGRAARGSPSSASSCGTPSSRSASCPSSVAAHSACPGSSASVCVARAPPLRDGAEVSSLRSPGGGAAASTRSLASKVYGSAASPSATREVSWSSVNEKNANAFSDQVAAVAFVPPPPRPARPRRAAAQQALESFRALPERPERRDRAADGVDPPAALAAGVRDRRPPADAAKPERQPGEDLPCRVEQQELEQLPKKSRLQSEGAGRG</sequence>
<organism evidence="4 5">
    <name type="scientific">Besnoitia besnoiti</name>
    <name type="common">Apicomplexan protozoan</name>
    <dbReference type="NCBI Taxonomy" id="94643"/>
    <lineage>
        <taxon>Eukaryota</taxon>
        <taxon>Sar</taxon>
        <taxon>Alveolata</taxon>
        <taxon>Apicomplexa</taxon>
        <taxon>Conoidasida</taxon>
        <taxon>Coccidia</taxon>
        <taxon>Eucoccidiorida</taxon>
        <taxon>Eimeriorina</taxon>
        <taxon>Sarcocystidae</taxon>
        <taxon>Besnoitia</taxon>
    </lineage>
</organism>
<dbReference type="GeneID" id="40311501"/>
<feature type="compositionally biased region" description="Low complexity" evidence="3">
    <location>
        <begin position="1241"/>
        <end position="1252"/>
    </location>
</feature>
<comment type="caution">
    <text evidence="4">The sequence shown here is derived from an EMBL/GenBank/DDBJ whole genome shotgun (WGS) entry which is preliminary data.</text>
</comment>
<dbReference type="SUPFAM" id="SSF117281">
    <property type="entry name" value="Kelch motif"/>
    <property type="match status" value="1"/>
</dbReference>
<reference evidence="4 5" key="1">
    <citation type="submission" date="2017-09" db="EMBL/GenBank/DDBJ databases">
        <title>Genome sequencing of Besnoitia besnoiti strain Bb-Ger1.</title>
        <authorList>
            <person name="Schares G."/>
            <person name="Venepally P."/>
            <person name="Lorenzi H.A."/>
        </authorList>
    </citation>
    <scope>NUCLEOTIDE SEQUENCE [LARGE SCALE GENOMIC DNA]</scope>
    <source>
        <strain evidence="4 5">Bb-Ger1</strain>
    </source>
</reference>
<feature type="region of interest" description="Disordered" evidence="3">
    <location>
        <begin position="556"/>
        <end position="607"/>
    </location>
</feature>
<evidence type="ECO:0000313" key="4">
    <source>
        <dbReference type="EMBL" id="PFH34542.1"/>
    </source>
</evidence>
<gene>
    <name evidence="4" type="ORF">BESB_065750</name>
</gene>
<evidence type="ECO:0000256" key="2">
    <source>
        <dbReference type="ARBA" id="ARBA00022737"/>
    </source>
</evidence>
<feature type="region of interest" description="Disordered" evidence="3">
    <location>
        <begin position="670"/>
        <end position="692"/>
    </location>
</feature>
<feature type="region of interest" description="Disordered" evidence="3">
    <location>
        <begin position="1407"/>
        <end position="1501"/>
    </location>
</feature>
<feature type="compositionally biased region" description="Basic and acidic residues" evidence="3">
    <location>
        <begin position="1253"/>
        <end position="1275"/>
    </location>
</feature>
<dbReference type="InterPro" id="IPR015915">
    <property type="entry name" value="Kelch-typ_b-propeller"/>
</dbReference>
<name>A0A2A9MGL7_BESBE</name>
<feature type="region of interest" description="Disordered" evidence="3">
    <location>
        <begin position="1060"/>
        <end position="1083"/>
    </location>
</feature>
<feature type="compositionally biased region" description="Basic and acidic residues" evidence="3">
    <location>
        <begin position="1455"/>
        <end position="1481"/>
    </location>
</feature>
<keyword evidence="1" id="KW-0880">Kelch repeat</keyword>
<feature type="compositionally biased region" description="Low complexity" evidence="3">
    <location>
        <begin position="1160"/>
        <end position="1191"/>
    </location>
</feature>
<feature type="compositionally biased region" description="Acidic residues" evidence="3">
    <location>
        <begin position="1072"/>
        <end position="1083"/>
    </location>
</feature>
<dbReference type="KEGG" id="bbes:BESB_065750"/>
<dbReference type="Proteomes" id="UP000224006">
    <property type="component" value="Chromosome VI"/>
</dbReference>
<dbReference type="PANTHER" id="PTHR46093:SF18">
    <property type="entry name" value="FIBRONECTIN TYPE-III DOMAIN-CONTAINING PROTEIN"/>
    <property type="match status" value="1"/>
</dbReference>
<proteinExistence type="predicted"/>
<evidence type="ECO:0000256" key="1">
    <source>
        <dbReference type="ARBA" id="ARBA00022441"/>
    </source>
</evidence>
<keyword evidence="5" id="KW-1185">Reference proteome</keyword>
<feature type="compositionally biased region" description="Basic and acidic residues" evidence="3">
    <location>
        <begin position="1431"/>
        <end position="1443"/>
    </location>
</feature>
<feature type="compositionally biased region" description="Low complexity" evidence="3">
    <location>
        <begin position="1199"/>
        <end position="1210"/>
    </location>
</feature>
<keyword evidence="2" id="KW-0677">Repeat</keyword>
<feature type="region of interest" description="Disordered" evidence="3">
    <location>
        <begin position="1145"/>
        <end position="1334"/>
    </location>
</feature>
<dbReference type="OrthoDB" id="346715at2759"/>
<evidence type="ECO:0000313" key="5">
    <source>
        <dbReference type="Proteomes" id="UP000224006"/>
    </source>
</evidence>
<dbReference type="Gene3D" id="2.120.10.80">
    <property type="entry name" value="Kelch-type beta propeller"/>
    <property type="match status" value="2"/>
</dbReference>
<evidence type="ECO:0000256" key="3">
    <source>
        <dbReference type="SAM" id="MobiDB-lite"/>
    </source>
</evidence>
<protein>
    <submittedName>
        <fullName evidence="4">Uncharacterized protein</fullName>
    </submittedName>
</protein>
<feature type="region of interest" description="Disordered" evidence="3">
    <location>
        <begin position="1095"/>
        <end position="1127"/>
    </location>
</feature>